<reference evidence="1 2" key="1">
    <citation type="journal article" date="2011" name="Stand. Genomic Sci.">
        <title>High quality draft genome sequence of Segniliparus rugosus CDC 945(T)= (ATCC BAA-974(T)).</title>
        <authorList>
            <person name="Earl A.M."/>
            <person name="Desjardins C.A."/>
            <person name="Fitzgerald M.G."/>
            <person name="Arachchi H.M."/>
            <person name="Zeng Q."/>
            <person name="Mehta T."/>
            <person name="Griggs A."/>
            <person name="Birren B.W."/>
            <person name="Toney N.C."/>
            <person name="Carr J."/>
            <person name="Posey J."/>
            <person name="Butler W.R."/>
        </authorList>
    </citation>
    <scope>NUCLEOTIDE SEQUENCE [LARGE SCALE GENOMIC DNA]</scope>
    <source>
        <strain evidence="2">ATCC BAA-974 / DSM 45345 / CCUG 50838 / CIP 108380 / JCM 13579 / CDC 945</strain>
    </source>
</reference>
<accession>U1M2T1</accession>
<sequence>MREGGQKCVVAITVALAWAAASLCGCDRREAADHGNRAKESNSSEKFNDLPRECFQGVEPTLMNVVGNLYSQQRKDSGKAPEESSISPNFREGSCEVEFTATSSGRAVPVGETYEYKINVEYVVSLGGGNSVDDARRRFSLLNYGVSDTQVRSEEGIGDEAVSWWKSGQANQKVRLSNLSVKVTTSSSRMVNESVSSLGKLVFSNDDPDPSTRQRLESDARTLAVAFTKWLGK</sequence>
<dbReference type="EMBL" id="ACZI02000001">
    <property type="protein sequence ID" value="ERG69415.1"/>
    <property type="molecule type" value="Genomic_DNA"/>
</dbReference>
<protein>
    <recommendedName>
        <fullName evidence="3">Lipoprotein</fullName>
    </recommendedName>
</protein>
<dbReference type="HOGENOM" id="CLU_1189236_0_0_11"/>
<dbReference type="STRING" id="679197.HMPREF9336_04111"/>
<dbReference type="PROSITE" id="PS51257">
    <property type="entry name" value="PROKAR_LIPOPROTEIN"/>
    <property type="match status" value="1"/>
</dbReference>
<evidence type="ECO:0000313" key="2">
    <source>
        <dbReference type="Proteomes" id="UP000004816"/>
    </source>
</evidence>
<proteinExistence type="predicted"/>
<evidence type="ECO:0008006" key="3">
    <source>
        <dbReference type="Google" id="ProtNLM"/>
    </source>
</evidence>
<name>U1M2T1_SEGRC</name>
<evidence type="ECO:0000313" key="1">
    <source>
        <dbReference type="EMBL" id="ERG69415.1"/>
    </source>
</evidence>
<organism evidence="1 2">
    <name type="scientific">Segniliparus rugosus (strain ATCC BAA-974 / DSM 45345 / CCUG 50838 / CIP 108380 / JCM 13579 / CDC 945)</name>
    <dbReference type="NCBI Taxonomy" id="679197"/>
    <lineage>
        <taxon>Bacteria</taxon>
        <taxon>Bacillati</taxon>
        <taxon>Actinomycetota</taxon>
        <taxon>Actinomycetes</taxon>
        <taxon>Mycobacteriales</taxon>
        <taxon>Segniliparaceae</taxon>
        <taxon>Segniliparus</taxon>
    </lineage>
</organism>
<dbReference type="Proteomes" id="UP000004816">
    <property type="component" value="Unassembled WGS sequence"/>
</dbReference>
<comment type="caution">
    <text evidence="1">The sequence shown here is derived from an EMBL/GenBank/DDBJ whole genome shotgun (WGS) entry which is preliminary data.</text>
</comment>
<keyword evidence="2" id="KW-1185">Reference proteome</keyword>
<dbReference type="AlphaFoldDB" id="U1M2T1"/>
<gene>
    <name evidence="1" type="ORF">HMPREF9336_04111</name>
</gene>